<dbReference type="STRING" id="1120964.GCA_001313265_04907"/>
<dbReference type="RefSeq" id="WP_103925837.1">
    <property type="nucleotide sequence ID" value="NZ_FNVR01000022.1"/>
</dbReference>
<keyword evidence="2" id="KW-1185">Reference proteome</keyword>
<dbReference type="Proteomes" id="UP000236736">
    <property type="component" value="Unassembled WGS sequence"/>
</dbReference>
<protein>
    <recommendedName>
        <fullName evidence="3">DUF4270 domain-containing protein</fullName>
    </recommendedName>
</protein>
<proteinExistence type="predicted"/>
<evidence type="ECO:0008006" key="3">
    <source>
        <dbReference type="Google" id="ProtNLM"/>
    </source>
</evidence>
<name>A0A1H5YW84_9BACT</name>
<dbReference type="EMBL" id="FNVR01000022">
    <property type="protein sequence ID" value="SEG28543.1"/>
    <property type="molecule type" value="Genomic_DNA"/>
</dbReference>
<evidence type="ECO:0000313" key="1">
    <source>
        <dbReference type="EMBL" id="SEG28543.1"/>
    </source>
</evidence>
<evidence type="ECO:0000313" key="2">
    <source>
        <dbReference type="Proteomes" id="UP000236736"/>
    </source>
</evidence>
<dbReference type="InterPro" id="IPR025366">
    <property type="entry name" value="DUF4270"/>
</dbReference>
<dbReference type="AlphaFoldDB" id="A0A1H5YW84"/>
<gene>
    <name evidence="1" type="ORF">SAMN03080598_03217</name>
</gene>
<dbReference type="Pfam" id="PF14092">
    <property type="entry name" value="DUF4270"/>
    <property type="match status" value="1"/>
</dbReference>
<accession>A0A1H5YW84</accession>
<dbReference type="OrthoDB" id="833442at2"/>
<sequence length="464" mass="51578">MTSFSASIIASLGKLAITALLSILLFSSCSDPASVGLELAPGNNQIGVFYRDFNLDAQVVLLDSFNTTNSTVLLAGHETDGFFGVTEAVAHSRMFFDVTVDRPRNDAILDSAFFDLDVVSVNGSNLDQPKKYAIYQLSEQILDTVYYNFDRLAFMESPISSGEVLFGDVKDTTLRFPLEADFSDEMFVKIRSSRDFLNLFEFREYFPGFVLKATAGDNTTIGIEPGSNTKMSFFYHYEGDTTPSSYVITCNFSRRFNGINSDRSGTPTSIVSERGKFYDVGNIIGMKAGLAMAIKIDTSPMDEFLDTLSGITFNQVNLRLGPIESQEEDNNPISSMVLKFLDLNNKVIKSTVPPNNNLHVITDGQPQVIQDQTGNQVPNNLFAASSFLEYNSETKEYLAKITSYTNAVFRSQIQRRNWLLFADSPGSFSDGGLNNNNSDLARSLRQFKLDKNKIKVEVIYSKSR</sequence>
<reference evidence="2" key="1">
    <citation type="submission" date="2016-10" db="EMBL/GenBank/DDBJ databases">
        <authorList>
            <person name="Varghese N."/>
            <person name="Submissions S."/>
        </authorList>
    </citation>
    <scope>NUCLEOTIDE SEQUENCE [LARGE SCALE GENOMIC DNA]</scope>
    <source>
        <strain evidence="2">DSM 17298</strain>
    </source>
</reference>
<organism evidence="1 2">
    <name type="scientific">Algoriphagus boritolerans DSM 17298 = JCM 18970</name>
    <dbReference type="NCBI Taxonomy" id="1120964"/>
    <lineage>
        <taxon>Bacteria</taxon>
        <taxon>Pseudomonadati</taxon>
        <taxon>Bacteroidota</taxon>
        <taxon>Cytophagia</taxon>
        <taxon>Cytophagales</taxon>
        <taxon>Cyclobacteriaceae</taxon>
        <taxon>Algoriphagus</taxon>
    </lineage>
</organism>